<dbReference type="GO" id="GO:0006950">
    <property type="term" value="P:response to stress"/>
    <property type="evidence" value="ECO:0007669"/>
    <property type="project" value="UniProtKB-ARBA"/>
</dbReference>
<dbReference type="RefSeq" id="WP_136551721.1">
    <property type="nucleotide sequence ID" value="NZ_STGJ01000003.1"/>
</dbReference>
<dbReference type="AlphaFoldDB" id="A0A4V4N8P7"/>
<keyword evidence="2" id="KW-0645">Protease</keyword>
<evidence type="ECO:0000313" key="3">
    <source>
        <dbReference type="Proteomes" id="UP000308891"/>
    </source>
</evidence>
<gene>
    <name evidence="2" type="ORF">E5K04_04555</name>
</gene>
<keyword evidence="3" id="KW-1185">Reference proteome</keyword>
<sequence>MTEQDAPGLALYRALQTAFDHFNHTLFAGELPPCVLTLRAARTRYGHHQPARFSGASDERLDEIALNPGYFALRPLDEVLSTLVHEMVHHWQENLGKPTRSNHHNGEWAAKMQEVGLMPSNTGAPGGDTGGNRVSHYIIEGGAFQGACRALLAQGFKLPVYDRHAPEAPQAVLARVEARFDPVAPPPPDGMNDIAPWTPPPPPAAPEAQAPLAAAEAEGRALSIVAPPPPRPSNRQRLACPGCQASAWISRGDVALICARCALPLEPV</sequence>
<evidence type="ECO:0000313" key="2">
    <source>
        <dbReference type="EMBL" id="TIC85273.1"/>
    </source>
</evidence>
<keyword evidence="2" id="KW-0378">Hydrolase</keyword>
<reference evidence="2 3" key="1">
    <citation type="submission" date="2019-04" db="EMBL/GenBank/DDBJ databases">
        <title>Crenobacter sp. nov.</title>
        <authorList>
            <person name="Shi S."/>
        </authorList>
    </citation>
    <scope>NUCLEOTIDE SEQUENCE [LARGE SCALE GENOMIC DNA]</scope>
    <source>
        <strain evidence="2 3">GY 70310</strain>
    </source>
</reference>
<dbReference type="InterPro" id="IPR006640">
    <property type="entry name" value="SprT-like_domain"/>
</dbReference>
<dbReference type="Proteomes" id="UP000308891">
    <property type="component" value="Unassembled WGS sequence"/>
</dbReference>
<name>A0A4V4N8P7_9NEIS</name>
<organism evidence="2 3">
    <name type="scientific">Crenobacter intestini</name>
    <dbReference type="NCBI Taxonomy" id="2563443"/>
    <lineage>
        <taxon>Bacteria</taxon>
        <taxon>Pseudomonadati</taxon>
        <taxon>Pseudomonadota</taxon>
        <taxon>Betaproteobacteria</taxon>
        <taxon>Neisseriales</taxon>
        <taxon>Neisseriaceae</taxon>
        <taxon>Crenobacter</taxon>
    </lineage>
</organism>
<dbReference type="GO" id="GO:0008237">
    <property type="term" value="F:metallopeptidase activity"/>
    <property type="evidence" value="ECO:0007669"/>
    <property type="project" value="UniProtKB-KW"/>
</dbReference>
<feature type="domain" description="SprT-like" evidence="1">
    <location>
        <begin position="16"/>
        <end position="118"/>
    </location>
</feature>
<protein>
    <submittedName>
        <fullName evidence="2">SprT family zinc-dependent metalloprotease</fullName>
    </submittedName>
</protein>
<dbReference type="Pfam" id="PF10263">
    <property type="entry name" value="SprT-like"/>
    <property type="match status" value="1"/>
</dbReference>
<evidence type="ECO:0000259" key="1">
    <source>
        <dbReference type="Pfam" id="PF10263"/>
    </source>
</evidence>
<dbReference type="GO" id="GO:0006508">
    <property type="term" value="P:proteolysis"/>
    <property type="evidence" value="ECO:0007669"/>
    <property type="project" value="UniProtKB-KW"/>
</dbReference>
<comment type="caution">
    <text evidence="2">The sequence shown here is derived from an EMBL/GenBank/DDBJ whole genome shotgun (WGS) entry which is preliminary data.</text>
</comment>
<dbReference type="EMBL" id="STGJ01000003">
    <property type="protein sequence ID" value="TIC85273.1"/>
    <property type="molecule type" value="Genomic_DNA"/>
</dbReference>
<keyword evidence="2" id="KW-0482">Metalloprotease</keyword>
<proteinExistence type="predicted"/>
<accession>A0A4V4N8P7</accession>
<dbReference type="OrthoDB" id="5298817at2"/>